<keyword evidence="8" id="KW-1185">Reference proteome</keyword>
<evidence type="ECO:0000313" key="7">
    <source>
        <dbReference type="EMBL" id="MQR01954.1"/>
    </source>
</evidence>
<keyword evidence="5 6" id="KW-0472">Membrane</keyword>
<feature type="transmembrane region" description="Helical" evidence="6">
    <location>
        <begin position="360"/>
        <end position="379"/>
    </location>
</feature>
<evidence type="ECO:0000256" key="4">
    <source>
        <dbReference type="ARBA" id="ARBA00022989"/>
    </source>
</evidence>
<reference evidence="7 8" key="1">
    <citation type="submission" date="2019-10" db="EMBL/GenBank/DDBJ databases">
        <title>Glaciimonas soli sp. nov., a psychrophilic bacterium isolated from the forest soil of a high elevation mountain in Taiwan.</title>
        <authorList>
            <person name="Wang L.-T."/>
            <person name="Shieh W.Y."/>
        </authorList>
    </citation>
    <scope>NUCLEOTIDE SEQUENCE [LARGE SCALE GENOMIC DNA]</scope>
    <source>
        <strain evidence="7 8">GS1</strain>
    </source>
</reference>
<feature type="transmembrane region" description="Helical" evidence="6">
    <location>
        <begin position="132"/>
        <end position="154"/>
    </location>
</feature>
<dbReference type="AlphaFoldDB" id="A0A843YWA3"/>
<feature type="transmembrane region" description="Helical" evidence="6">
    <location>
        <begin position="237"/>
        <end position="257"/>
    </location>
</feature>
<dbReference type="Gene3D" id="1.20.1740.10">
    <property type="entry name" value="Amino acid/polyamine transporter I"/>
    <property type="match status" value="1"/>
</dbReference>
<keyword evidence="2" id="KW-1003">Cell membrane</keyword>
<feature type="transmembrane region" description="Helical" evidence="6">
    <location>
        <begin position="51"/>
        <end position="71"/>
    </location>
</feature>
<sequence length="462" mass="49097">MTTASPNEQGSKLKRELSYRDLVFYGLAYTAPVTPLTMAGFVWVVSGGLPVMAYLLCALCLYFTANSYAVMTSAMPSAGSVYNFASKTMGPFAGFISGWMILLDYLLVPAFTYTLAAVGLEQLMPQVDRETWVVIVVAVTTLVNWFGVSVTALVSSISVILQLLLVAVIVGLLLFALHGGMGNAALTMAPLFDASKFHVSSMLAATAICVTGYLGFDAVSTLAEEVKDRDTSLIGKAILTNLAVTSSLFVLVTWVIGNVLTGFPISDPATVIYDLTTAIGGKGVTAAMAWFMILVVGVPNVLPMQVGVARVLYAMGRDKTLPSVLAKVNRRHGNPYVAMIFSTAVSLAIALFMSERISDLAILISFGALSGFVFVHLSVLAHFGRRPGRSWWSHLAAPLIGIGAVVMIVSNLSSMALTVGICWCAAGIVYWLAKRYWNGAVDISPSESGSNPDASEPPQTTL</sequence>
<feature type="transmembrane region" description="Helical" evidence="6">
    <location>
        <begin position="197"/>
        <end position="216"/>
    </location>
</feature>
<comment type="caution">
    <text evidence="7">The sequence shown here is derived from an EMBL/GenBank/DDBJ whole genome shotgun (WGS) entry which is preliminary data.</text>
</comment>
<proteinExistence type="predicted"/>
<feature type="transmembrane region" description="Helical" evidence="6">
    <location>
        <begin position="92"/>
        <end position="112"/>
    </location>
</feature>
<dbReference type="GO" id="GO:0022857">
    <property type="term" value="F:transmembrane transporter activity"/>
    <property type="evidence" value="ECO:0007669"/>
    <property type="project" value="InterPro"/>
</dbReference>
<dbReference type="InterPro" id="IPR002293">
    <property type="entry name" value="AA/rel_permease1"/>
</dbReference>
<feature type="transmembrane region" description="Helical" evidence="6">
    <location>
        <begin position="391"/>
        <end position="409"/>
    </location>
</feature>
<dbReference type="InterPro" id="IPR050367">
    <property type="entry name" value="APC_superfamily"/>
</dbReference>
<dbReference type="EMBL" id="WINI01000007">
    <property type="protein sequence ID" value="MQR01954.1"/>
    <property type="molecule type" value="Genomic_DNA"/>
</dbReference>
<accession>A0A843YWA3</accession>
<feature type="transmembrane region" description="Helical" evidence="6">
    <location>
        <begin position="159"/>
        <end position="177"/>
    </location>
</feature>
<keyword evidence="4 6" id="KW-1133">Transmembrane helix</keyword>
<evidence type="ECO:0000313" key="8">
    <source>
        <dbReference type="Proteomes" id="UP000451565"/>
    </source>
</evidence>
<dbReference type="GO" id="GO:0005886">
    <property type="term" value="C:plasma membrane"/>
    <property type="evidence" value="ECO:0007669"/>
    <property type="project" value="UniProtKB-SubCell"/>
</dbReference>
<evidence type="ECO:0000256" key="5">
    <source>
        <dbReference type="ARBA" id="ARBA00023136"/>
    </source>
</evidence>
<dbReference type="PANTHER" id="PTHR42770">
    <property type="entry name" value="AMINO ACID TRANSPORTER-RELATED"/>
    <property type="match status" value="1"/>
</dbReference>
<dbReference type="PANTHER" id="PTHR42770:SF16">
    <property type="entry name" value="AMINO ACID PERMEASE"/>
    <property type="match status" value="1"/>
</dbReference>
<comment type="subcellular location">
    <subcellularLocation>
        <location evidence="1">Cell membrane</location>
        <topology evidence="1">Multi-pass membrane protein</topology>
    </subcellularLocation>
</comment>
<protein>
    <submittedName>
        <fullName evidence="7">Amino acid permease</fullName>
    </submittedName>
</protein>
<dbReference type="OrthoDB" id="9804700at2"/>
<dbReference type="Proteomes" id="UP000451565">
    <property type="component" value="Unassembled WGS sequence"/>
</dbReference>
<dbReference type="PIRSF" id="PIRSF006060">
    <property type="entry name" value="AA_transporter"/>
    <property type="match status" value="1"/>
</dbReference>
<evidence type="ECO:0000256" key="2">
    <source>
        <dbReference type="ARBA" id="ARBA00022475"/>
    </source>
</evidence>
<feature type="transmembrane region" description="Helical" evidence="6">
    <location>
        <begin position="22"/>
        <end position="45"/>
    </location>
</feature>
<organism evidence="7 8">
    <name type="scientific">Glaciimonas soli</name>
    <dbReference type="NCBI Taxonomy" id="2590999"/>
    <lineage>
        <taxon>Bacteria</taxon>
        <taxon>Pseudomonadati</taxon>
        <taxon>Pseudomonadota</taxon>
        <taxon>Betaproteobacteria</taxon>
        <taxon>Burkholderiales</taxon>
        <taxon>Oxalobacteraceae</taxon>
        <taxon>Glaciimonas</taxon>
    </lineage>
</organism>
<keyword evidence="3 6" id="KW-0812">Transmembrane</keyword>
<evidence type="ECO:0000256" key="3">
    <source>
        <dbReference type="ARBA" id="ARBA00022692"/>
    </source>
</evidence>
<feature type="transmembrane region" description="Helical" evidence="6">
    <location>
        <begin position="415"/>
        <end position="433"/>
    </location>
</feature>
<dbReference type="Pfam" id="PF13520">
    <property type="entry name" value="AA_permease_2"/>
    <property type="match status" value="1"/>
</dbReference>
<evidence type="ECO:0000256" key="6">
    <source>
        <dbReference type="SAM" id="Phobius"/>
    </source>
</evidence>
<evidence type="ECO:0000256" key="1">
    <source>
        <dbReference type="ARBA" id="ARBA00004651"/>
    </source>
</evidence>
<name>A0A843YWA3_9BURK</name>
<dbReference type="RefSeq" id="WP_153235526.1">
    <property type="nucleotide sequence ID" value="NZ_WINI01000007.1"/>
</dbReference>
<feature type="transmembrane region" description="Helical" evidence="6">
    <location>
        <begin position="334"/>
        <end position="354"/>
    </location>
</feature>
<gene>
    <name evidence="7" type="ORF">GEV47_14850</name>
</gene>
<feature type="transmembrane region" description="Helical" evidence="6">
    <location>
        <begin position="289"/>
        <end position="313"/>
    </location>
</feature>